<gene>
    <name evidence="1" type="ORF">NQ317_006181</name>
</gene>
<accession>A0ABQ9JBP7</accession>
<name>A0ABQ9JBP7_9CUCU</name>
<sequence length="76" mass="8407">MNSAKTATTFNKKIGFPEQKLKFDSLSTNILTCESNDMTLTKKIISTARAPKPIAAFNQAVVLGFDIVRLRGPWYG</sequence>
<evidence type="ECO:0000313" key="1">
    <source>
        <dbReference type="EMBL" id="KAJ8974842.1"/>
    </source>
</evidence>
<reference evidence="1" key="1">
    <citation type="journal article" date="2023" name="Insect Mol. Biol.">
        <title>Genome sequencing provides insights into the evolution of gene families encoding plant cell wall-degrading enzymes in longhorned beetles.</title>
        <authorList>
            <person name="Shin N.R."/>
            <person name="Okamura Y."/>
            <person name="Kirsch R."/>
            <person name="Pauchet Y."/>
        </authorList>
    </citation>
    <scope>NUCLEOTIDE SEQUENCE</scope>
    <source>
        <strain evidence="1">MMC_N1</strain>
    </source>
</reference>
<keyword evidence="2" id="KW-1185">Reference proteome</keyword>
<dbReference type="EMBL" id="JAPWTJ010000921">
    <property type="protein sequence ID" value="KAJ8974842.1"/>
    <property type="molecule type" value="Genomic_DNA"/>
</dbReference>
<evidence type="ECO:0000313" key="2">
    <source>
        <dbReference type="Proteomes" id="UP001162164"/>
    </source>
</evidence>
<protein>
    <submittedName>
        <fullName evidence="1">Uncharacterized protein</fullName>
    </submittedName>
</protein>
<dbReference type="Proteomes" id="UP001162164">
    <property type="component" value="Unassembled WGS sequence"/>
</dbReference>
<proteinExistence type="predicted"/>
<comment type="caution">
    <text evidence="1">The sequence shown here is derived from an EMBL/GenBank/DDBJ whole genome shotgun (WGS) entry which is preliminary data.</text>
</comment>
<organism evidence="1 2">
    <name type="scientific">Molorchus minor</name>
    <dbReference type="NCBI Taxonomy" id="1323400"/>
    <lineage>
        <taxon>Eukaryota</taxon>
        <taxon>Metazoa</taxon>
        <taxon>Ecdysozoa</taxon>
        <taxon>Arthropoda</taxon>
        <taxon>Hexapoda</taxon>
        <taxon>Insecta</taxon>
        <taxon>Pterygota</taxon>
        <taxon>Neoptera</taxon>
        <taxon>Endopterygota</taxon>
        <taxon>Coleoptera</taxon>
        <taxon>Polyphaga</taxon>
        <taxon>Cucujiformia</taxon>
        <taxon>Chrysomeloidea</taxon>
        <taxon>Cerambycidae</taxon>
        <taxon>Lamiinae</taxon>
        <taxon>Monochamini</taxon>
        <taxon>Molorchus</taxon>
    </lineage>
</organism>